<evidence type="ECO:0000256" key="1">
    <source>
        <dbReference type="SAM" id="MobiDB-lite"/>
    </source>
</evidence>
<evidence type="ECO:0000313" key="3">
    <source>
        <dbReference type="Proteomes" id="UP001221898"/>
    </source>
</evidence>
<proteinExistence type="predicted"/>
<reference evidence="2" key="1">
    <citation type="journal article" date="2023" name="Science">
        <title>Genome structures resolve the early diversification of teleost fishes.</title>
        <authorList>
            <person name="Parey E."/>
            <person name="Louis A."/>
            <person name="Montfort J."/>
            <person name="Bouchez O."/>
            <person name="Roques C."/>
            <person name="Iampietro C."/>
            <person name="Lluch J."/>
            <person name="Castinel A."/>
            <person name="Donnadieu C."/>
            <person name="Desvignes T."/>
            <person name="Floi Bucao C."/>
            <person name="Jouanno E."/>
            <person name="Wen M."/>
            <person name="Mejri S."/>
            <person name="Dirks R."/>
            <person name="Jansen H."/>
            <person name="Henkel C."/>
            <person name="Chen W.J."/>
            <person name="Zahm M."/>
            <person name="Cabau C."/>
            <person name="Klopp C."/>
            <person name="Thompson A.W."/>
            <person name="Robinson-Rechavi M."/>
            <person name="Braasch I."/>
            <person name="Lecointre G."/>
            <person name="Bobe J."/>
            <person name="Postlethwait J.H."/>
            <person name="Berthelot C."/>
            <person name="Roest Crollius H."/>
            <person name="Guiguen Y."/>
        </authorList>
    </citation>
    <scope>NUCLEOTIDE SEQUENCE</scope>
    <source>
        <strain evidence="2">NC1722</strain>
    </source>
</reference>
<dbReference type="EMBL" id="JAINUG010000232">
    <property type="protein sequence ID" value="KAJ8386256.1"/>
    <property type="molecule type" value="Genomic_DNA"/>
</dbReference>
<keyword evidence="3" id="KW-1185">Reference proteome</keyword>
<accession>A0AAD7RNU1</accession>
<organism evidence="2 3">
    <name type="scientific">Aldrovandia affinis</name>
    <dbReference type="NCBI Taxonomy" id="143900"/>
    <lineage>
        <taxon>Eukaryota</taxon>
        <taxon>Metazoa</taxon>
        <taxon>Chordata</taxon>
        <taxon>Craniata</taxon>
        <taxon>Vertebrata</taxon>
        <taxon>Euteleostomi</taxon>
        <taxon>Actinopterygii</taxon>
        <taxon>Neopterygii</taxon>
        <taxon>Teleostei</taxon>
        <taxon>Notacanthiformes</taxon>
        <taxon>Halosauridae</taxon>
        <taxon>Aldrovandia</taxon>
    </lineage>
</organism>
<feature type="region of interest" description="Disordered" evidence="1">
    <location>
        <begin position="62"/>
        <end position="90"/>
    </location>
</feature>
<feature type="region of interest" description="Disordered" evidence="1">
    <location>
        <begin position="1"/>
        <end position="26"/>
    </location>
</feature>
<gene>
    <name evidence="2" type="ORF">AAFF_G00175760</name>
</gene>
<comment type="caution">
    <text evidence="2">The sequence shown here is derived from an EMBL/GenBank/DDBJ whole genome shotgun (WGS) entry which is preliminary data.</text>
</comment>
<sequence>MHRMTADGSSFNTGEAWSIDKTPSGFQVGDCRVAAWLKVVRWVRDSAWRHIGACLLVIRAPPPCSPPPAQLFTPERGRQDTLTNPLPPSL</sequence>
<dbReference type="Proteomes" id="UP001221898">
    <property type="component" value="Unassembled WGS sequence"/>
</dbReference>
<dbReference type="AlphaFoldDB" id="A0AAD7RNU1"/>
<name>A0AAD7RNU1_9TELE</name>
<protein>
    <submittedName>
        <fullName evidence="2">Uncharacterized protein</fullName>
    </submittedName>
</protein>
<evidence type="ECO:0000313" key="2">
    <source>
        <dbReference type="EMBL" id="KAJ8386256.1"/>
    </source>
</evidence>